<evidence type="ECO:0000313" key="1">
    <source>
        <dbReference type="EMBL" id="ACU72816.1"/>
    </source>
</evidence>
<name>C7QEP6_CATAD</name>
<organism evidence="1 2">
    <name type="scientific">Catenulispora acidiphila (strain DSM 44928 / JCM 14897 / NBRC 102108 / NRRL B-24433 / ID139908)</name>
    <dbReference type="NCBI Taxonomy" id="479433"/>
    <lineage>
        <taxon>Bacteria</taxon>
        <taxon>Bacillati</taxon>
        <taxon>Actinomycetota</taxon>
        <taxon>Actinomycetes</taxon>
        <taxon>Catenulisporales</taxon>
        <taxon>Catenulisporaceae</taxon>
        <taxon>Catenulispora</taxon>
    </lineage>
</organism>
<dbReference type="InParanoid" id="C7QEP6"/>
<keyword evidence="2" id="KW-1185">Reference proteome</keyword>
<protein>
    <submittedName>
        <fullName evidence="1">Uncharacterized protein</fullName>
    </submittedName>
</protein>
<sequence>MTALALPAHGDLEHGYGWQVADAIRRRAESILPLAAPTRPAISFTTPVIMELW</sequence>
<dbReference type="KEGG" id="cai:Caci_3933"/>
<evidence type="ECO:0000313" key="2">
    <source>
        <dbReference type="Proteomes" id="UP000000851"/>
    </source>
</evidence>
<gene>
    <name evidence="1" type="ordered locus">Caci_3933</name>
</gene>
<dbReference type="HOGENOM" id="CLU_3059780_0_0_11"/>
<dbReference type="EMBL" id="CP001700">
    <property type="protein sequence ID" value="ACU72816.1"/>
    <property type="molecule type" value="Genomic_DNA"/>
</dbReference>
<dbReference type="AlphaFoldDB" id="C7QEP6"/>
<dbReference type="Proteomes" id="UP000000851">
    <property type="component" value="Chromosome"/>
</dbReference>
<dbReference type="RefSeq" id="WP_015792545.1">
    <property type="nucleotide sequence ID" value="NC_013131.1"/>
</dbReference>
<accession>C7QEP6</accession>
<reference evidence="1 2" key="1">
    <citation type="journal article" date="2009" name="Stand. Genomic Sci.">
        <title>Complete genome sequence of Catenulispora acidiphila type strain (ID 139908).</title>
        <authorList>
            <person name="Copeland A."/>
            <person name="Lapidus A."/>
            <person name="Glavina Del Rio T."/>
            <person name="Nolan M."/>
            <person name="Lucas S."/>
            <person name="Chen F."/>
            <person name="Tice H."/>
            <person name="Cheng J.F."/>
            <person name="Bruce D."/>
            <person name="Goodwin L."/>
            <person name="Pitluck S."/>
            <person name="Mikhailova N."/>
            <person name="Pati A."/>
            <person name="Ivanova N."/>
            <person name="Mavromatis K."/>
            <person name="Chen A."/>
            <person name="Palaniappan K."/>
            <person name="Chain P."/>
            <person name="Land M."/>
            <person name="Hauser L."/>
            <person name="Chang Y.J."/>
            <person name="Jeffries C.D."/>
            <person name="Chertkov O."/>
            <person name="Brettin T."/>
            <person name="Detter J.C."/>
            <person name="Han C."/>
            <person name="Ali Z."/>
            <person name="Tindall B.J."/>
            <person name="Goker M."/>
            <person name="Bristow J."/>
            <person name="Eisen J.A."/>
            <person name="Markowitz V."/>
            <person name="Hugenholtz P."/>
            <person name="Kyrpides N.C."/>
            <person name="Klenk H.P."/>
        </authorList>
    </citation>
    <scope>NUCLEOTIDE SEQUENCE [LARGE SCALE GENOMIC DNA]</scope>
    <source>
        <strain evidence="2">DSM 44928 / JCM 14897 / NBRC 102108 / NRRL B-24433 / ID139908</strain>
    </source>
</reference>
<proteinExistence type="predicted"/>